<sequence>MPWTIADVDSHKKGLSKAQKKQWVKVANAILSRCRKDGGKDCDAMSIRIANSRIGK</sequence>
<evidence type="ECO:0000313" key="1">
    <source>
        <dbReference type="EMBL" id="QJA44897.1"/>
    </source>
</evidence>
<dbReference type="EMBL" id="MT144623">
    <property type="protein sequence ID" value="QJH95579.1"/>
    <property type="molecule type" value="Genomic_DNA"/>
</dbReference>
<proteinExistence type="predicted"/>
<accession>A0A6H1ZBZ7</accession>
<evidence type="ECO:0000313" key="2">
    <source>
        <dbReference type="EMBL" id="QJH95579.1"/>
    </source>
</evidence>
<reference evidence="1" key="1">
    <citation type="submission" date="2020-03" db="EMBL/GenBank/DDBJ databases">
        <title>The deep terrestrial virosphere.</title>
        <authorList>
            <person name="Holmfeldt K."/>
            <person name="Nilsson E."/>
            <person name="Simone D."/>
            <person name="Lopez-Fernandez M."/>
            <person name="Wu X."/>
            <person name="de Brujin I."/>
            <person name="Lundin D."/>
            <person name="Andersson A."/>
            <person name="Bertilsson S."/>
            <person name="Dopson M."/>
        </authorList>
    </citation>
    <scope>NUCLEOTIDE SEQUENCE</scope>
    <source>
        <strain evidence="1">TM448A00161</strain>
        <strain evidence="2">TM448B00459</strain>
    </source>
</reference>
<gene>
    <name evidence="1" type="ORF">TM448A00161_0044</name>
    <name evidence="2" type="ORF">TM448B00459_0034</name>
</gene>
<name>A0A6H1ZBZ7_9ZZZZ</name>
<protein>
    <submittedName>
        <fullName evidence="1">Uncharacterized protein</fullName>
    </submittedName>
</protein>
<dbReference type="EMBL" id="MT143982">
    <property type="protein sequence ID" value="QJA44897.1"/>
    <property type="molecule type" value="Genomic_DNA"/>
</dbReference>
<dbReference type="AlphaFoldDB" id="A0A6H1ZBZ7"/>
<organism evidence="1">
    <name type="scientific">viral metagenome</name>
    <dbReference type="NCBI Taxonomy" id="1070528"/>
    <lineage>
        <taxon>unclassified sequences</taxon>
        <taxon>metagenomes</taxon>
        <taxon>organismal metagenomes</taxon>
    </lineage>
</organism>